<protein>
    <recommendedName>
        <fullName evidence="3">Coatomer WD associated region domain-containing protein</fullName>
    </recommendedName>
</protein>
<dbReference type="Proteomes" id="UP000799118">
    <property type="component" value="Unassembled WGS sequence"/>
</dbReference>
<dbReference type="AlphaFoldDB" id="A0A6A4GYK2"/>
<feature type="non-terminal residue" evidence="1">
    <location>
        <position position="64"/>
    </location>
</feature>
<evidence type="ECO:0008006" key="3">
    <source>
        <dbReference type="Google" id="ProtNLM"/>
    </source>
</evidence>
<evidence type="ECO:0000313" key="1">
    <source>
        <dbReference type="EMBL" id="KAE9390154.1"/>
    </source>
</evidence>
<name>A0A6A4GYK2_9AGAR</name>
<dbReference type="EMBL" id="ML769668">
    <property type="protein sequence ID" value="KAE9390154.1"/>
    <property type="molecule type" value="Genomic_DNA"/>
</dbReference>
<evidence type="ECO:0000313" key="2">
    <source>
        <dbReference type="Proteomes" id="UP000799118"/>
    </source>
</evidence>
<feature type="non-terminal residue" evidence="1">
    <location>
        <position position="1"/>
    </location>
</feature>
<keyword evidence="2" id="KW-1185">Reference proteome</keyword>
<sequence>GKVVRRILNVDAKEVYWSTTDSLVAIVAEDSFYMLNLTVTRMRTNNEWSEVELMMEGFEEALNY</sequence>
<reference evidence="1" key="1">
    <citation type="journal article" date="2019" name="Environ. Microbiol.">
        <title>Fungal ecological strategies reflected in gene transcription - a case study of two litter decomposers.</title>
        <authorList>
            <person name="Barbi F."/>
            <person name="Kohler A."/>
            <person name="Barry K."/>
            <person name="Baskaran P."/>
            <person name="Daum C."/>
            <person name="Fauchery L."/>
            <person name="Ihrmark K."/>
            <person name="Kuo A."/>
            <person name="LaButti K."/>
            <person name="Lipzen A."/>
            <person name="Morin E."/>
            <person name="Grigoriev I.V."/>
            <person name="Henrissat B."/>
            <person name="Lindahl B."/>
            <person name="Martin F."/>
        </authorList>
    </citation>
    <scope>NUCLEOTIDE SEQUENCE</scope>
    <source>
        <strain evidence="1">JB14</strain>
    </source>
</reference>
<gene>
    <name evidence="1" type="ORF">BT96DRAFT_926072</name>
</gene>
<organism evidence="1 2">
    <name type="scientific">Gymnopus androsaceus JB14</name>
    <dbReference type="NCBI Taxonomy" id="1447944"/>
    <lineage>
        <taxon>Eukaryota</taxon>
        <taxon>Fungi</taxon>
        <taxon>Dikarya</taxon>
        <taxon>Basidiomycota</taxon>
        <taxon>Agaricomycotina</taxon>
        <taxon>Agaricomycetes</taxon>
        <taxon>Agaricomycetidae</taxon>
        <taxon>Agaricales</taxon>
        <taxon>Marasmiineae</taxon>
        <taxon>Omphalotaceae</taxon>
        <taxon>Gymnopus</taxon>
    </lineage>
</organism>
<proteinExistence type="predicted"/>
<accession>A0A6A4GYK2</accession>